<dbReference type="GO" id="GO:0008270">
    <property type="term" value="F:zinc ion binding"/>
    <property type="evidence" value="ECO:0007669"/>
    <property type="project" value="UniProtKB-KW"/>
</dbReference>
<dbReference type="Gene3D" id="1.20.120.1750">
    <property type="match status" value="1"/>
</dbReference>
<dbReference type="GO" id="GO:0061630">
    <property type="term" value="F:ubiquitin protein ligase activity"/>
    <property type="evidence" value="ECO:0007669"/>
    <property type="project" value="UniProtKB-EC"/>
</dbReference>
<dbReference type="AlphaFoldDB" id="A0AAV5R8Z6"/>
<evidence type="ECO:0000256" key="6">
    <source>
        <dbReference type="ARBA" id="ARBA00022771"/>
    </source>
</evidence>
<evidence type="ECO:0000256" key="3">
    <source>
        <dbReference type="ARBA" id="ARBA00022679"/>
    </source>
</evidence>
<keyword evidence="8" id="KW-0862">Zinc</keyword>
<feature type="domain" description="RING-type" evidence="11">
    <location>
        <begin position="163"/>
        <end position="211"/>
    </location>
</feature>
<proteinExistence type="predicted"/>
<dbReference type="Gene3D" id="3.30.40.10">
    <property type="entry name" value="Zinc/RING finger domain, C3HC4 (zinc finger)"/>
    <property type="match status" value="1"/>
</dbReference>
<feature type="compositionally biased region" description="Acidic residues" evidence="10">
    <location>
        <begin position="1"/>
        <end position="12"/>
    </location>
</feature>
<dbReference type="InterPro" id="IPR017907">
    <property type="entry name" value="Znf_RING_CS"/>
</dbReference>
<dbReference type="PROSITE" id="PS51873">
    <property type="entry name" value="TRIAD"/>
    <property type="match status" value="1"/>
</dbReference>
<dbReference type="EMBL" id="BTGB01000009">
    <property type="protein sequence ID" value="GMM47736.1"/>
    <property type="molecule type" value="Genomic_DNA"/>
</dbReference>
<feature type="domain" description="RING-type" evidence="12">
    <location>
        <begin position="159"/>
        <end position="472"/>
    </location>
</feature>
<evidence type="ECO:0000256" key="10">
    <source>
        <dbReference type="SAM" id="MobiDB-lite"/>
    </source>
</evidence>
<comment type="catalytic activity">
    <reaction evidence="1">
        <text>[E2 ubiquitin-conjugating enzyme]-S-ubiquitinyl-L-cysteine + [acceptor protein]-L-lysine = [E2 ubiquitin-conjugating enzyme]-L-cysteine + [acceptor protein]-N(6)-ubiquitinyl-L-lysine.</text>
        <dbReference type="EC" id="2.3.2.31"/>
    </reaction>
</comment>
<evidence type="ECO:0000256" key="7">
    <source>
        <dbReference type="ARBA" id="ARBA00022786"/>
    </source>
</evidence>
<dbReference type="EC" id="2.3.2.31" evidence="2"/>
<dbReference type="PROSITE" id="PS00518">
    <property type="entry name" value="ZF_RING_1"/>
    <property type="match status" value="1"/>
</dbReference>
<dbReference type="SUPFAM" id="SSF57850">
    <property type="entry name" value="RING/U-box"/>
    <property type="match status" value="2"/>
</dbReference>
<evidence type="ECO:0000256" key="2">
    <source>
        <dbReference type="ARBA" id="ARBA00012251"/>
    </source>
</evidence>
<keyword evidence="6 9" id="KW-0863">Zinc-finger</keyword>
<evidence type="ECO:0000259" key="12">
    <source>
        <dbReference type="PROSITE" id="PS51873"/>
    </source>
</evidence>
<gene>
    <name evidence="13" type="ORF">DAPK24_043340</name>
</gene>
<accession>A0AAV5R8Z6</accession>
<keyword evidence="3" id="KW-0808">Transferase</keyword>
<protein>
    <recommendedName>
        <fullName evidence="2">RBR-type E3 ubiquitin transferase</fullName>
        <ecNumber evidence="2">2.3.2.31</ecNumber>
    </recommendedName>
</protein>
<sequence length="638" mass="75080">MTDDDEYFEDFSDNSSIELSGVDEDVLGNELSSVDISDSGEYEFDDGPGNTDSSSEILYSFYKSRTSGGIPTHRLKYRNIALDDIQKELEKDVKKVQNMLQLDYGKCLNLLLQYSWNEHKMLDMYMNAPNHQDYLLKNGIYEAKFPEDLSRLISTETDENILCGICYCGPTKDEPMNFFSMYGCKHKFCTDCYIQYLKNKNESGSMAIECPFADPKCHLKITIEELNVLSEYNNKMEEKHFYHKKQEECNLLSEEQIKQMYKLDSDSEFEFDEQLDVEDDFNNTVKTKEKMKIDELVYDFHTIIQQREREEIDKKRNRTIISKYWYNIGSRYCTINTKKYKHCPSPDCDNVVQFIGFDSDIVANIEELKRLLMIPLVRCKSNHQFCFGCNETAHAPCPCKVVQLWKIKCEDDSETLNWIQTNTKDCPRCHSLIEKNGGCNHMTCKSCTYNFCWICLGDWTAHRNNYRCDKYVPNEDSDVSKVRESLEKYMFYFNHFNNQRISHDKDKQILEIFENKIKELQINSGVSWIESVFYKECVNALLECRESLKWSYAFLFYIPNCRGKQLIETAQWQLSNKVEQLSRLFEDVEIGDVIKKKPMFLTIKSSMVTAQNVFLETCIDIFADKHTLKDFVQRWNIK</sequence>
<feature type="region of interest" description="Disordered" evidence="10">
    <location>
        <begin position="1"/>
        <end position="20"/>
    </location>
</feature>
<organism evidence="13 14">
    <name type="scientific">Pichia kluyveri</name>
    <name type="common">Yeast</name>
    <dbReference type="NCBI Taxonomy" id="36015"/>
    <lineage>
        <taxon>Eukaryota</taxon>
        <taxon>Fungi</taxon>
        <taxon>Dikarya</taxon>
        <taxon>Ascomycota</taxon>
        <taxon>Saccharomycotina</taxon>
        <taxon>Pichiomycetes</taxon>
        <taxon>Pichiales</taxon>
        <taxon>Pichiaceae</taxon>
        <taxon>Pichia</taxon>
    </lineage>
</organism>
<evidence type="ECO:0000256" key="8">
    <source>
        <dbReference type="ARBA" id="ARBA00022833"/>
    </source>
</evidence>
<dbReference type="FunFam" id="1.20.120.1750:FF:000002">
    <property type="entry name" value="RBR-type E3 ubiquitin transferase"/>
    <property type="match status" value="1"/>
</dbReference>
<dbReference type="SMART" id="SM00647">
    <property type="entry name" value="IBR"/>
    <property type="match status" value="2"/>
</dbReference>
<evidence type="ECO:0000256" key="4">
    <source>
        <dbReference type="ARBA" id="ARBA00022723"/>
    </source>
</evidence>
<evidence type="ECO:0000313" key="13">
    <source>
        <dbReference type="EMBL" id="GMM47736.1"/>
    </source>
</evidence>
<evidence type="ECO:0000313" key="14">
    <source>
        <dbReference type="Proteomes" id="UP001378960"/>
    </source>
</evidence>
<dbReference type="PROSITE" id="PS50089">
    <property type="entry name" value="ZF_RING_2"/>
    <property type="match status" value="1"/>
</dbReference>
<reference evidence="13 14" key="1">
    <citation type="journal article" date="2023" name="Elife">
        <title>Identification of key yeast species and microbe-microbe interactions impacting larval growth of Drosophila in the wild.</title>
        <authorList>
            <person name="Mure A."/>
            <person name="Sugiura Y."/>
            <person name="Maeda R."/>
            <person name="Honda K."/>
            <person name="Sakurai N."/>
            <person name="Takahashi Y."/>
            <person name="Watada M."/>
            <person name="Katoh T."/>
            <person name="Gotoh A."/>
            <person name="Gotoh Y."/>
            <person name="Taniguchi I."/>
            <person name="Nakamura K."/>
            <person name="Hayashi T."/>
            <person name="Katayama T."/>
            <person name="Uemura T."/>
            <person name="Hattori Y."/>
        </authorList>
    </citation>
    <scope>NUCLEOTIDE SEQUENCE [LARGE SCALE GENOMIC DNA]</scope>
    <source>
        <strain evidence="13 14">PK-24</strain>
    </source>
</reference>
<keyword evidence="14" id="KW-1185">Reference proteome</keyword>
<keyword evidence="4" id="KW-0479">Metal-binding</keyword>
<dbReference type="Pfam" id="PF22191">
    <property type="entry name" value="IBR_1"/>
    <property type="match status" value="1"/>
</dbReference>
<dbReference type="PANTHER" id="PTHR11685">
    <property type="entry name" value="RBR FAMILY RING FINGER AND IBR DOMAIN-CONTAINING"/>
    <property type="match status" value="1"/>
</dbReference>
<dbReference type="Pfam" id="PF01485">
    <property type="entry name" value="IBR"/>
    <property type="match status" value="1"/>
</dbReference>
<dbReference type="InterPro" id="IPR031127">
    <property type="entry name" value="E3_UB_ligase_RBR"/>
</dbReference>
<evidence type="ECO:0000259" key="11">
    <source>
        <dbReference type="PROSITE" id="PS50089"/>
    </source>
</evidence>
<evidence type="ECO:0000256" key="1">
    <source>
        <dbReference type="ARBA" id="ARBA00001798"/>
    </source>
</evidence>
<dbReference type="SMART" id="SM00184">
    <property type="entry name" value="RING"/>
    <property type="match status" value="2"/>
</dbReference>
<dbReference type="InterPro" id="IPR002867">
    <property type="entry name" value="IBR_dom"/>
</dbReference>
<dbReference type="GO" id="GO:0016567">
    <property type="term" value="P:protein ubiquitination"/>
    <property type="evidence" value="ECO:0007669"/>
    <property type="project" value="InterPro"/>
</dbReference>
<name>A0AAV5R8Z6_PICKL</name>
<comment type="caution">
    <text evidence="13">The sequence shown here is derived from an EMBL/GenBank/DDBJ whole genome shotgun (WGS) entry which is preliminary data.</text>
</comment>
<keyword evidence="5" id="KW-0677">Repeat</keyword>
<evidence type="ECO:0000256" key="9">
    <source>
        <dbReference type="PROSITE-ProRule" id="PRU00175"/>
    </source>
</evidence>
<dbReference type="InterPro" id="IPR013083">
    <property type="entry name" value="Znf_RING/FYVE/PHD"/>
</dbReference>
<evidence type="ECO:0000256" key="5">
    <source>
        <dbReference type="ARBA" id="ARBA00022737"/>
    </source>
</evidence>
<dbReference type="InterPro" id="IPR001841">
    <property type="entry name" value="Znf_RING"/>
</dbReference>
<dbReference type="InterPro" id="IPR044066">
    <property type="entry name" value="TRIAD_supradom"/>
</dbReference>
<dbReference type="Proteomes" id="UP001378960">
    <property type="component" value="Unassembled WGS sequence"/>
</dbReference>
<keyword evidence="7" id="KW-0833">Ubl conjugation pathway</keyword>